<reference evidence="1 2" key="1">
    <citation type="submission" date="2022-03" db="EMBL/GenBank/DDBJ databases">
        <title>Complete genome analysis of Roseomonas KG 17.1 : a prolific producer of plant growth promoters.</title>
        <authorList>
            <person name="Saadouli I."/>
            <person name="Najjari A."/>
            <person name="Mosbah A."/>
            <person name="Ouzari H.I."/>
        </authorList>
    </citation>
    <scope>NUCLEOTIDE SEQUENCE [LARGE SCALE GENOMIC DNA]</scope>
    <source>
        <strain evidence="1 2">KG17-1</strain>
    </source>
</reference>
<evidence type="ECO:0008006" key="3">
    <source>
        <dbReference type="Google" id="ProtNLM"/>
    </source>
</evidence>
<accession>A0ABS9WAH0</accession>
<dbReference type="Proteomes" id="UP001201985">
    <property type="component" value="Unassembled WGS sequence"/>
</dbReference>
<gene>
    <name evidence="1" type="ORF">MON41_21490</name>
</gene>
<evidence type="ECO:0000313" key="2">
    <source>
        <dbReference type="Proteomes" id="UP001201985"/>
    </source>
</evidence>
<dbReference type="EMBL" id="JALBUU010000099">
    <property type="protein sequence ID" value="MCI0756236.1"/>
    <property type="molecule type" value="Genomic_DNA"/>
</dbReference>
<organism evidence="1 2">
    <name type="scientific">Teichococcus vastitatis</name>
    <dbReference type="NCBI Taxonomy" id="2307076"/>
    <lineage>
        <taxon>Bacteria</taxon>
        <taxon>Pseudomonadati</taxon>
        <taxon>Pseudomonadota</taxon>
        <taxon>Alphaproteobacteria</taxon>
        <taxon>Acetobacterales</taxon>
        <taxon>Roseomonadaceae</taxon>
        <taxon>Roseomonas</taxon>
    </lineage>
</organism>
<feature type="non-terminal residue" evidence="1">
    <location>
        <position position="1"/>
    </location>
</feature>
<sequence length="89" mass="10049">ANIRAFIDAHNADPKPFRWTKSADDILAAIQRFCLRSQTIGGTTESGHYESFRSFNGTAQVAVRNNPCDFLVSGRYQVGRANHRMMKFL</sequence>
<evidence type="ECO:0000313" key="1">
    <source>
        <dbReference type="EMBL" id="MCI0756236.1"/>
    </source>
</evidence>
<proteinExistence type="predicted"/>
<comment type="caution">
    <text evidence="1">The sequence shown here is derived from an EMBL/GenBank/DDBJ whole genome shotgun (WGS) entry which is preliminary data.</text>
</comment>
<protein>
    <recommendedName>
        <fullName evidence="3">Transposase</fullName>
    </recommendedName>
</protein>
<keyword evidence="2" id="KW-1185">Reference proteome</keyword>
<name>A0ABS9WAH0_9PROT</name>